<evidence type="ECO:0000313" key="2">
    <source>
        <dbReference type="EMBL" id="RUL98304.1"/>
    </source>
</evidence>
<dbReference type="OrthoDB" id="9784383at2"/>
<evidence type="ECO:0000256" key="1">
    <source>
        <dbReference type="SAM" id="Phobius"/>
    </source>
</evidence>
<keyword evidence="1" id="KW-1133">Transmembrane helix</keyword>
<dbReference type="Proteomes" id="UP000278081">
    <property type="component" value="Unassembled WGS sequence"/>
</dbReference>
<proteinExistence type="predicted"/>
<accession>A0A3S0Q6D3</accession>
<comment type="caution">
    <text evidence="2">The sequence shown here is derived from an EMBL/GenBank/DDBJ whole genome shotgun (WGS) entry which is preliminary data.</text>
</comment>
<dbReference type="EMBL" id="RJTJ01000036">
    <property type="protein sequence ID" value="RUL98304.1"/>
    <property type="molecule type" value="Genomic_DNA"/>
</dbReference>
<feature type="transmembrane region" description="Helical" evidence="1">
    <location>
        <begin position="98"/>
        <end position="118"/>
    </location>
</feature>
<reference evidence="2 3" key="1">
    <citation type="submission" date="2018-11" db="EMBL/GenBank/DDBJ databases">
        <title>Rhizobium chutanense sp. nov., isolated from root nodules of Phaseolus vulgaris in China.</title>
        <authorList>
            <person name="Huo Y."/>
        </authorList>
    </citation>
    <scope>NUCLEOTIDE SEQUENCE [LARGE SCALE GENOMIC DNA]</scope>
    <source>
        <strain evidence="2 3">C16</strain>
    </source>
</reference>
<sequence length="135" mass="14373">MFLEDEFAIGRMRIRRISVLFLVAVTAFVACIAAIPGLASAARAAETQQVSTELAALVRPNGVAIDVSDPIVKAATVIAQKSSTVNLPQTATRADEQIARGLTMLLLALMAASGLAVWRRRLKGIVMIGTKRDGR</sequence>
<protein>
    <submittedName>
        <fullName evidence="2">Uncharacterized protein</fullName>
    </submittedName>
</protein>
<keyword evidence="1" id="KW-0812">Transmembrane</keyword>
<dbReference type="AlphaFoldDB" id="A0A3S0Q6D3"/>
<gene>
    <name evidence="2" type="ORF">EFR84_28960</name>
</gene>
<keyword evidence="1" id="KW-0472">Membrane</keyword>
<organism evidence="2 3">
    <name type="scientific">Rhizobium chutanense</name>
    <dbReference type="NCBI Taxonomy" id="2035448"/>
    <lineage>
        <taxon>Bacteria</taxon>
        <taxon>Pseudomonadati</taxon>
        <taxon>Pseudomonadota</taxon>
        <taxon>Alphaproteobacteria</taxon>
        <taxon>Hyphomicrobiales</taxon>
        <taxon>Rhizobiaceae</taxon>
        <taxon>Rhizobium/Agrobacterium group</taxon>
        <taxon>Rhizobium</taxon>
    </lineage>
</organism>
<evidence type="ECO:0000313" key="3">
    <source>
        <dbReference type="Proteomes" id="UP000278081"/>
    </source>
</evidence>
<name>A0A3S0Q6D3_9HYPH</name>